<organism evidence="1 2">
    <name type="scientific">Araneus ventricosus</name>
    <name type="common">Orbweaver spider</name>
    <name type="synonym">Epeira ventricosa</name>
    <dbReference type="NCBI Taxonomy" id="182803"/>
    <lineage>
        <taxon>Eukaryota</taxon>
        <taxon>Metazoa</taxon>
        <taxon>Ecdysozoa</taxon>
        <taxon>Arthropoda</taxon>
        <taxon>Chelicerata</taxon>
        <taxon>Arachnida</taxon>
        <taxon>Araneae</taxon>
        <taxon>Araneomorphae</taxon>
        <taxon>Entelegynae</taxon>
        <taxon>Araneoidea</taxon>
        <taxon>Araneidae</taxon>
        <taxon>Araneus</taxon>
    </lineage>
</organism>
<dbReference type="EMBL" id="BGPR01004269">
    <property type="protein sequence ID" value="GBM97808.1"/>
    <property type="molecule type" value="Genomic_DNA"/>
</dbReference>
<evidence type="ECO:0000313" key="1">
    <source>
        <dbReference type="EMBL" id="GBM97808.1"/>
    </source>
</evidence>
<protein>
    <submittedName>
        <fullName evidence="1">Uncharacterized protein</fullName>
    </submittedName>
</protein>
<evidence type="ECO:0000313" key="2">
    <source>
        <dbReference type="Proteomes" id="UP000499080"/>
    </source>
</evidence>
<dbReference type="AlphaFoldDB" id="A0A4Y2K7F5"/>
<accession>A0A4Y2K7F5</accession>
<proteinExistence type="predicted"/>
<comment type="caution">
    <text evidence="1">The sequence shown here is derived from an EMBL/GenBank/DDBJ whole genome shotgun (WGS) entry which is preliminary data.</text>
</comment>
<sequence length="90" mass="10279">MPPRETPLLLGRSFGRRVLSNMTLGSLRQYSVEPIVHEIVSLAKIRGLEVGSNDIYELVEEHNQELTMLELMELHCVSQQEVMDEELTAK</sequence>
<keyword evidence="2" id="KW-1185">Reference proteome</keyword>
<dbReference type="Proteomes" id="UP000499080">
    <property type="component" value="Unassembled WGS sequence"/>
</dbReference>
<gene>
    <name evidence="1" type="ORF">AVEN_250983_1</name>
</gene>
<name>A0A4Y2K7F5_ARAVE</name>
<dbReference type="OrthoDB" id="7422307at2759"/>
<reference evidence="1 2" key="1">
    <citation type="journal article" date="2019" name="Sci. Rep.">
        <title>Orb-weaving spider Araneus ventricosus genome elucidates the spidroin gene catalogue.</title>
        <authorList>
            <person name="Kono N."/>
            <person name="Nakamura H."/>
            <person name="Ohtoshi R."/>
            <person name="Moran D.A.P."/>
            <person name="Shinohara A."/>
            <person name="Yoshida Y."/>
            <person name="Fujiwara M."/>
            <person name="Mori M."/>
            <person name="Tomita M."/>
            <person name="Arakawa K."/>
        </authorList>
    </citation>
    <scope>NUCLEOTIDE SEQUENCE [LARGE SCALE GENOMIC DNA]</scope>
</reference>